<accession>X0UN73</accession>
<name>X0UN73_9ZZZZ</name>
<reference evidence="1" key="1">
    <citation type="journal article" date="2014" name="Front. Microbiol.">
        <title>High frequency of phylogenetically diverse reductive dehalogenase-homologous genes in deep subseafloor sedimentary metagenomes.</title>
        <authorList>
            <person name="Kawai M."/>
            <person name="Futagami T."/>
            <person name="Toyoda A."/>
            <person name="Takaki Y."/>
            <person name="Nishi S."/>
            <person name="Hori S."/>
            <person name="Arai W."/>
            <person name="Tsubouchi T."/>
            <person name="Morono Y."/>
            <person name="Uchiyama I."/>
            <person name="Ito T."/>
            <person name="Fujiyama A."/>
            <person name="Inagaki F."/>
            <person name="Takami H."/>
        </authorList>
    </citation>
    <scope>NUCLEOTIDE SEQUENCE</scope>
    <source>
        <strain evidence="1">Expedition CK06-06</strain>
    </source>
</reference>
<comment type="caution">
    <text evidence="1">The sequence shown here is derived from an EMBL/GenBank/DDBJ whole genome shotgun (WGS) entry which is preliminary data.</text>
</comment>
<organism evidence="1">
    <name type="scientific">marine sediment metagenome</name>
    <dbReference type="NCBI Taxonomy" id="412755"/>
    <lineage>
        <taxon>unclassified sequences</taxon>
        <taxon>metagenomes</taxon>
        <taxon>ecological metagenomes</taxon>
    </lineage>
</organism>
<protein>
    <submittedName>
        <fullName evidence="1">Uncharacterized protein</fullName>
    </submittedName>
</protein>
<proteinExistence type="predicted"/>
<evidence type="ECO:0000313" key="1">
    <source>
        <dbReference type="EMBL" id="GAG07214.1"/>
    </source>
</evidence>
<dbReference type="EMBL" id="BARS01021753">
    <property type="protein sequence ID" value="GAG07214.1"/>
    <property type="molecule type" value="Genomic_DNA"/>
</dbReference>
<sequence>METKSGTKCCPSGPYTSSIHFVPTLRRLPLVDPLSSRGGQESILCLKALNLPTDSAEDPILES</sequence>
<gene>
    <name evidence="1" type="ORF">S01H1_34881</name>
</gene>
<dbReference type="AlphaFoldDB" id="X0UN73"/>